<dbReference type="SUPFAM" id="SSF53098">
    <property type="entry name" value="Ribonuclease H-like"/>
    <property type="match status" value="1"/>
</dbReference>
<proteinExistence type="predicted"/>
<dbReference type="Gene3D" id="3.30.420.10">
    <property type="entry name" value="Ribonuclease H-like superfamily/Ribonuclease H"/>
    <property type="match status" value="1"/>
</dbReference>
<sequence length="302" mass="34665">MRHNGKRQSLSALCALLGYSRQAFYQFEKNNSQACFEAELVIQQVLLHRSLQPRLGTRKLLVLMQGFVQEHQLKMGRDALFDLLREHKLLVKKRRRKVQTTFSNHWQKKYPNLIREYVPKAPNLLWVSDITYILVGDGFAYLSLVTDAYSRKIVGYCVSETLSAMGSLKALSMALKYCPDTSGLIHHSDRGVQYCCLEYVNLLKDNTIQISMTQSGDPLENAIAERVNGILKQELLADHYPNLAVAKKGIAQAVLIYNSLRPHSSCDMMTPQQAHQQTGDLRRRWKNYYKKREVDLKSPADF</sequence>
<dbReference type="PANTHER" id="PTHR46889:SF5">
    <property type="entry name" value="INTEGRASE PROTEIN"/>
    <property type="match status" value="1"/>
</dbReference>
<dbReference type="PANTHER" id="PTHR46889">
    <property type="entry name" value="TRANSPOSASE INSF FOR INSERTION SEQUENCE IS3B-RELATED"/>
    <property type="match status" value="1"/>
</dbReference>
<dbReference type="InterPro" id="IPR050900">
    <property type="entry name" value="Transposase_IS3/IS150/IS904"/>
</dbReference>
<dbReference type="Pfam" id="PF00665">
    <property type="entry name" value="rve"/>
    <property type="match status" value="1"/>
</dbReference>
<evidence type="ECO:0000259" key="1">
    <source>
        <dbReference type="PROSITE" id="PS50994"/>
    </source>
</evidence>
<keyword evidence="3" id="KW-1185">Reference proteome</keyword>
<reference evidence="2 3" key="1">
    <citation type="submission" date="2020-03" db="EMBL/GenBank/DDBJ databases">
        <title>Genomic Encyclopedia of Type Strains, Phase IV (KMG-IV): sequencing the most valuable type-strain genomes for metagenomic binning, comparative biology and taxonomic classification.</title>
        <authorList>
            <person name="Goeker M."/>
        </authorList>
    </citation>
    <scope>NUCLEOTIDE SEQUENCE [LARGE SCALE GENOMIC DNA]</scope>
    <source>
        <strain evidence="2 3">DSM 102865</strain>
    </source>
</reference>
<gene>
    <name evidence="2" type="ORF">FHS68_005304</name>
</gene>
<dbReference type="InterPro" id="IPR048020">
    <property type="entry name" value="Transpos_IS3"/>
</dbReference>
<dbReference type="InterPro" id="IPR012337">
    <property type="entry name" value="RNaseH-like_sf"/>
</dbReference>
<feature type="domain" description="Integrase catalytic" evidence="1">
    <location>
        <begin position="118"/>
        <end position="279"/>
    </location>
</feature>
<evidence type="ECO:0000313" key="3">
    <source>
        <dbReference type="Proteomes" id="UP001179181"/>
    </source>
</evidence>
<organism evidence="2 3">
    <name type="scientific">Dyadobacter arcticus</name>
    <dbReference type="NCBI Taxonomy" id="1078754"/>
    <lineage>
        <taxon>Bacteria</taxon>
        <taxon>Pseudomonadati</taxon>
        <taxon>Bacteroidota</taxon>
        <taxon>Cytophagia</taxon>
        <taxon>Cytophagales</taxon>
        <taxon>Spirosomataceae</taxon>
        <taxon>Dyadobacter</taxon>
    </lineage>
</organism>
<dbReference type="RefSeq" id="WP_167277070.1">
    <property type="nucleotide sequence ID" value="NZ_JAASQJ010000008.1"/>
</dbReference>
<dbReference type="Proteomes" id="UP001179181">
    <property type="component" value="Unassembled WGS sequence"/>
</dbReference>
<evidence type="ECO:0000313" key="2">
    <source>
        <dbReference type="EMBL" id="NIJ56106.1"/>
    </source>
</evidence>
<comment type="caution">
    <text evidence="2">The sequence shown here is derived from an EMBL/GenBank/DDBJ whole genome shotgun (WGS) entry which is preliminary data.</text>
</comment>
<dbReference type="InterPro" id="IPR001584">
    <property type="entry name" value="Integrase_cat-core"/>
</dbReference>
<dbReference type="EMBL" id="JAASQJ010000008">
    <property type="protein sequence ID" value="NIJ56106.1"/>
    <property type="molecule type" value="Genomic_DNA"/>
</dbReference>
<dbReference type="InterPro" id="IPR036397">
    <property type="entry name" value="RNaseH_sf"/>
</dbReference>
<name>A0ABX0UYZ8_9BACT</name>
<protein>
    <submittedName>
        <fullName evidence="2">Transposase InsO family protein</fullName>
    </submittedName>
</protein>
<dbReference type="PROSITE" id="PS50994">
    <property type="entry name" value="INTEGRASE"/>
    <property type="match status" value="1"/>
</dbReference>
<accession>A0ABX0UYZ8</accession>
<dbReference type="NCBIfam" id="NF033516">
    <property type="entry name" value="transpos_IS3"/>
    <property type="match status" value="1"/>
</dbReference>